<dbReference type="PANTHER" id="PTHR46064:SF1">
    <property type="entry name" value="QUEUINE TRNA-RIBOSYLTRANSFERASE ACCESSORY SUBUNIT 2"/>
    <property type="match status" value="1"/>
</dbReference>
<dbReference type="GO" id="GO:0006400">
    <property type="term" value="P:tRNA modification"/>
    <property type="evidence" value="ECO:0007669"/>
    <property type="project" value="InterPro"/>
</dbReference>
<dbReference type="GO" id="GO:0005737">
    <property type="term" value="C:cytoplasm"/>
    <property type="evidence" value="ECO:0007669"/>
    <property type="project" value="UniProtKB-SubCell"/>
</dbReference>
<accession>A0AAV8V0X9</accession>
<keyword evidence="8" id="KW-1185">Reference proteome</keyword>
<feature type="binding site" evidence="5">
    <location>
        <position position="356"/>
    </location>
    <ligand>
        <name>Zn(2+)</name>
        <dbReference type="ChEBI" id="CHEBI:29105"/>
    </ligand>
</feature>
<dbReference type="Proteomes" id="UP001157974">
    <property type="component" value="Unassembled WGS sequence"/>
</dbReference>
<name>A0AAV8V0X9_9RHOD</name>
<dbReference type="InterPro" id="IPR050852">
    <property type="entry name" value="Queuine_tRNA-ribosyltrfase"/>
</dbReference>
<dbReference type="PANTHER" id="PTHR46064">
    <property type="entry name" value="QUEUINE TRNA-RIBOSYLTRANSFERASE ACCESSORY SUBUNIT 2"/>
    <property type="match status" value="1"/>
</dbReference>
<dbReference type="Gene3D" id="3.20.20.105">
    <property type="entry name" value="Queuine tRNA-ribosyltransferase-like"/>
    <property type="match status" value="1"/>
</dbReference>
<comment type="subcellular location">
    <subcellularLocation>
        <location evidence="5">Cytoplasm</location>
    </subcellularLocation>
</comment>
<feature type="domain" description="tRNA-guanine(15) transglycosylase-like" evidence="6">
    <location>
        <begin position="13"/>
        <end position="415"/>
    </location>
</feature>
<keyword evidence="4 5" id="KW-0862">Zinc</keyword>
<dbReference type="AlphaFoldDB" id="A0AAV8V0X9"/>
<protein>
    <recommendedName>
        <fullName evidence="5">Queuine tRNA-ribosyltransferase accessory subunit 2</fullName>
    </recommendedName>
    <alternativeName>
        <fullName evidence="5">Queuine tRNA-ribosyltransferase domain-containing protein 1</fullName>
    </alternativeName>
</protein>
<evidence type="ECO:0000256" key="1">
    <source>
        <dbReference type="ARBA" id="ARBA00022490"/>
    </source>
</evidence>
<organism evidence="7 8">
    <name type="scientific">Rhodosorus marinus</name>
    <dbReference type="NCBI Taxonomy" id="101924"/>
    <lineage>
        <taxon>Eukaryota</taxon>
        <taxon>Rhodophyta</taxon>
        <taxon>Stylonematophyceae</taxon>
        <taxon>Stylonematales</taxon>
        <taxon>Stylonemataceae</taxon>
        <taxon>Rhodosorus</taxon>
    </lineage>
</organism>
<dbReference type="InterPro" id="IPR002616">
    <property type="entry name" value="tRNA_ribo_trans-like"/>
</dbReference>
<dbReference type="GO" id="GO:0008479">
    <property type="term" value="F:tRNA-guanosine(34) queuine transglycosylase activity"/>
    <property type="evidence" value="ECO:0007669"/>
    <property type="project" value="UniProtKB-UniRule"/>
</dbReference>
<sequence>MSGNFHVEARSGKARIGSIKCSNNCEQGFQGRKVLDTPCALVLTRKGSLPNVTNELFPLTSREALVQISLLDFAVFNANDALGGAEVISQYGKGVHGFCSLKGRSTILSVRAAGSQEFLFDVGARKDLIVGELRGQTQRVKVTVDDLLALQQAMSCEFFEHLSVAAPPNASKKQHESSVWRSLGFLDETISRRSSCKGQLLGVVQGGFEAEYRSLSAKKTAERAATGAIGGFMISGFGFGETPDQWETAVAAAVVELPDELPRILTGDGSPERVLRAIELGIDVFDCSYPFDVAEFGIALALESGKVLPGSAPFAQQPFSRCAYDLCGSGQHVNLNDGEHELSRQQIIDKCTCYACIKHTRGYLHHLLRVQEMLAETLICIHNLFNYNSFLKAARESIRAGNFDEFRSNFIRKRRQDAVSQGSSYPQ</sequence>
<evidence type="ECO:0000313" key="7">
    <source>
        <dbReference type="EMBL" id="KAJ8908140.1"/>
    </source>
</evidence>
<dbReference type="SUPFAM" id="SSF51713">
    <property type="entry name" value="tRNA-guanine transglycosylase"/>
    <property type="match status" value="1"/>
</dbReference>
<evidence type="ECO:0000256" key="2">
    <source>
        <dbReference type="ARBA" id="ARBA00022694"/>
    </source>
</evidence>
<evidence type="ECO:0000256" key="4">
    <source>
        <dbReference type="ARBA" id="ARBA00022833"/>
    </source>
</evidence>
<reference evidence="7 8" key="1">
    <citation type="journal article" date="2023" name="Nat. Commun.">
        <title>Origin of minicircular mitochondrial genomes in red algae.</title>
        <authorList>
            <person name="Lee Y."/>
            <person name="Cho C.H."/>
            <person name="Lee Y.M."/>
            <person name="Park S.I."/>
            <person name="Yang J.H."/>
            <person name="West J.A."/>
            <person name="Bhattacharya D."/>
            <person name="Yoon H.S."/>
        </authorList>
    </citation>
    <scope>NUCLEOTIDE SEQUENCE [LARGE SCALE GENOMIC DNA]</scope>
    <source>
        <strain evidence="7 8">CCMP1338</strain>
        <tissue evidence="7">Whole cell</tissue>
    </source>
</reference>
<feature type="binding site" evidence="5">
    <location>
        <position position="382"/>
    </location>
    <ligand>
        <name>Zn(2+)</name>
        <dbReference type="ChEBI" id="CHEBI:29105"/>
    </ligand>
</feature>
<gene>
    <name evidence="7" type="ORF">NDN08_008235</name>
</gene>
<keyword evidence="2 5" id="KW-0819">tRNA processing</keyword>
<evidence type="ECO:0000256" key="3">
    <source>
        <dbReference type="ARBA" id="ARBA00022723"/>
    </source>
</evidence>
<dbReference type="Pfam" id="PF01702">
    <property type="entry name" value="TGT"/>
    <property type="match status" value="1"/>
</dbReference>
<comment type="subunit">
    <text evidence="5">Heterodimer of a catalytic subunit and an accessory subunit.</text>
</comment>
<comment type="function">
    <text evidence="5">Non-catalytic subunit of the queuine tRNA-ribosyltransferase (TGT) that catalyzes the base-exchange of a guanine (G) residue with queuine (Q) at position 34 (anticodon wobble position) in tRNAs with GU(N) anticodons (tRNA-Asp, -Asn, -His and -Tyr), resulting in the hypermodified nucleoside queuosine (7-(((4,5-cis-dihydroxy-2-cyclopenten-1-yl)amino)methyl)-7-deazaguanosine).</text>
</comment>
<dbReference type="GO" id="GO:0046872">
    <property type="term" value="F:metal ion binding"/>
    <property type="evidence" value="ECO:0007669"/>
    <property type="project" value="UniProtKB-KW"/>
</dbReference>
<dbReference type="InterPro" id="IPR028592">
    <property type="entry name" value="QTRTD1"/>
</dbReference>
<dbReference type="HAMAP" id="MF_03043">
    <property type="entry name" value="QTRT2"/>
    <property type="match status" value="1"/>
</dbReference>
<dbReference type="InterPro" id="IPR036511">
    <property type="entry name" value="TGT-like_sf"/>
</dbReference>
<comment type="similarity">
    <text evidence="5">Belongs to the queuine tRNA-ribosyltransferase family. QTRT2 subfamily.</text>
</comment>
<evidence type="ECO:0000259" key="6">
    <source>
        <dbReference type="Pfam" id="PF01702"/>
    </source>
</evidence>
<comment type="cofactor">
    <cofactor evidence="5">
        <name>Zn(2+)</name>
        <dbReference type="ChEBI" id="CHEBI:29105"/>
    </cofactor>
    <text evidence="5">Binds 1 zinc ion per subunit.</text>
</comment>
<proteinExistence type="inferred from homology"/>
<dbReference type="NCBIfam" id="TIGR00449">
    <property type="entry name" value="tgt_general"/>
    <property type="match status" value="1"/>
</dbReference>
<keyword evidence="3 5" id="KW-0479">Metal-binding</keyword>
<feature type="binding site" evidence="5">
    <location>
        <position position="353"/>
    </location>
    <ligand>
        <name>Zn(2+)</name>
        <dbReference type="ChEBI" id="CHEBI:29105"/>
    </ligand>
</feature>
<feature type="binding site" evidence="5">
    <location>
        <position position="351"/>
    </location>
    <ligand>
        <name>Zn(2+)</name>
        <dbReference type="ChEBI" id="CHEBI:29105"/>
    </ligand>
</feature>
<keyword evidence="1 5" id="KW-0963">Cytoplasm</keyword>
<evidence type="ECO:0000256" key="5">
    <source>
        <dbReference type="HAMAP-Rule" id="MF_03043"/>
    </source>
</evidence>
<comment type="caution">
    <text evidence="7">The sequence shown here is derived from an EMBL/GenBank/DDBJ whole genome shotgun (WGS) entry which is preliminary data.</text>
</comment>
<evidence type="ECO:0000313" key="8">
    <source>
        <dbReference type="Proteomes" id="UP001157974"/>
    </source>
</evidence>
<dbReference type="EMBL" id="JAMWBK010000002">
    <property type="protein sequence ID" value="KAJ8908140.1"/>
    <property type="molecule type" value="Genomic_DNA"/>
</dbReference>